<accession>A0AA39Y237</accession>
<proteinExistence type="predicted"/>
<name>A0AA39Y237_9PEZI</name>
<sequence>MRKYRRKSVCDLTGPHQWPPLSAMCSAPVPGPFADDSRCRSQGETSVNPRPPRIQVPLWCLFGRRLAWRIVPLPQLCAITRRCGWQGALLIECQPLLRLASGCASLRSSKLGRPPSGCPSRLRCQS</sequence>
<dbReference type="Proteomes" id="UP001174936">
    <property type="component" value="Unassembled WGS sequence"/>
</dbReference>
<protein>
    <submittedName>
        <fullName evidence="1">Uncharacterized protein</fullName>
    </submittedName>
</protein>
<gene>
    <name evidence="1" type="ORF">B0T16DRAFT_188082</name>
</gene>
<organism evidence="1 2">
    <name type="scientific">Cercophora newfieldiana</name>
    <dbReference type="NCBI Taxonomy" id="92897"/>
    <lineage>
        <taxon>Eukaryota</taxon>
        <taxon>Fungi</taxon>
        <taxon>Dikarya</taxon>
        <taxon>Ascomycota</taxon>
        <taxon>Pezizomycotina</taxon>
        <taxon>Sordariomycetes</taxon>
        <taxon>Sordariomycetidae</taxon>
        <taxon>Sordariales</taxon>
        <taxon>Lasiosphaeriaceae</taxon>
        <taxon>Cercophora</taxon>
    </lineage>
</organism>
<comment type="caution">
    <text evidence="1">The sequence shown here is derived from an EMBL/GenBank/DDBJ whole genome shotgun (WGS) entry which is preliminary data.</text>
</comment>
<keyword evidence="2" id="KW-1185">Reference proteome</keyword>
<dbReference type="EMBL" id="JAULSV010000005">
    <property type="protein sequence ID" value="KAK0643706.1"/>
    <property type="molecule type" value="Genomic_DNA"/>
</dbReference>
<dbReference type="AlphaFoldDB" id="A0AA39Y237"/>
<reference evidence="1" key="1">
    <citation type="submission" date="2023-06" db="EMBL/GenBank/DDBJ databases">
        <title>Genome-scale phylogeny and comparative genomics of the fungal order Sordariales.</title>
        <authorList>
            <consortium name="Lawrence Berkeley National Laboratory"/>
            <person name="Hensen N."/>
            <person name="Bonometti L."/>
            <person name="Westerberg I."/>
            <person name="Brannstrom I.O."/>
            <person name="Guillou S."/>
            <person name="Cros-Aarteil S."/>
            <person name="Calhoun S."/>
            <person name="Haridas S."/>
            <person name="Kuo A."/>
            <person name="Mondo S."/>
            <person name="Pangilinan J."/>
            <person name="Riley R."/>
            <person name="Labutti K."/>
            <person name="Andreopoulos B."/>
            <person name="Lipzen A."/>
            <person name="Chen C."/>
            <person name="Yanf M."/>
            <person name="Daum C."/>
            <person name="Ng V."/>
            <person name="Clum A."/>
            <person name="Steindorff A."/>
            <person name="Ohm R."/>
            <person name="Martin F."/>
            <person name="Silar P."/>
            <person name="Natvig D."/>
            <person name="Lalanne C."/>
            <person name="Gautier V."/>
            <person name="Ament-Velasquez S.L."/>
            <person name="Kruys A."/>
            <person name="Hutchinson M.I."/>
            <person name="Powell A.J."/>
            <person name="Barry K."/>
            <person name="Miller A.N."/>
            <person name="Grigoriev I.V."/>
            <person name="Debuchy R."/>
            <person name="Gladieux P."/>
            <person name="Thoren M.H."/>
            <person name="Johannesson H."/>
        </authorList>
    </citation>
    <scope>NUCLEOTIDE SEQUENCE</scope>
    <source>
        <strain evidence="1">SMH2532-1</strain>
    </source>
</reference>
<evidence type="ECO:0000313" key="1">
    <source>
        <dbReference type="EMBL" id="KAK0643706.1"/>
    </source>
</evidence>
<evidence type="ECO:0000313" key="2">
    <source>
        <dbReference type="Proteomes" id="UP001174936"/>
    </source>
</evidence>